<dbReference type="SUPFAM" id="SSF52151">
    <property type="entry name" value="FabD/lysophospholipase-like"/>
    <property type="match status" value="1"/>
</dbReference>
<reference evidence="6" key="1">
    <citation type="submission" date="2020-10" db="EMBL/GenBank/DDBJ databases">
        <authorList>
            <person name="Gilroy R."/>
        </authorList>
    </citation>
    <scope>NUCLEOTIDE SEQUENCE</scope>
    <source>
        <strain evidence="6">7293</strain>
    </source>
</reference>
<evidence type="ECO:0000256" key="2">
    <source>
        <dbReference type="ARBA" id="ARBA00022963"/>
    </source>
</evidence>
<evidence type="ECO:0000313" key="7">
    <source>
        <dbReference type="Proteomes" id="UP000823615"/>
    </source>
</evidence>
<dbReference type="InterPro" id="IPR016035">
    <property type="entry name" value="Acyl_Trfase/lysoPLipase"/>
</dbReference>
<name>A0A9D9E1M4_9SPIO</name>
<gene>
    <name evidence="6" type="ORF">IAA97_07770</name>
</gene>
<dbReference type="Pfam" id="PF01734">
    <property type="entry name" value="Patatin"/>
    <property type="match status" value="1"/>
</dbReference>
<evidence type="ECO:0000313" key="6">
    <source>
        <dbReference type="EMBL" id="MBO8436858.1"/>
    </source>
</evidence>
<keyword evidence="2 4" id="KW-0442">Lipid degradation</keyword>
<organism evidence="6 7">
    <name type="scientific">Candidatus Ornithospirochaeta stercoripullorum</name>
    <dbReference type="NCBI Taxonomy" id="2840899"/>
    <lineage>
        <taxon>Bacteria</taxon>
        <taxon>Pseudomonadati</taxon>
        <taxon>Spirochaetota</taxon>
        <taxon>Spirochaetia</taxon>
        <taxon>Spirochaetales</taxon>
        <taxon>Spirochaetaceae</taxon>
        <taxon>Spirochaetaceae incertae sedis</taxon>
        <taxon>Candidatus Ornithospirochaeta</taxon>
    </lineage>
</organism>
<dbReference type="GO" id="GO:0016042">
    <property type="term" value="P:lipid catabolic process"/>
    <property type="evidence" value="ECO:0007669"/>
    <property type="project" value="UniProtKB-UniRule"/>
</dbReference>
<dbReference type="GO" id="GO:0006631">
    <property type="term" value="P:fatty acid metabolic process"/>
    <property type="evidence" value="ECO:0007669"/>
    <property type="project" value="TreeGrafter"/>
</dbReference>
<accession>A0A9D9E1M4</accession>
<dbReference type="PANTHER" id="PTHR24185:SF1">
    <property type="entry name" value="CALCIUM-INDEPENDENT PHOSPHOLIPASE A2-GAMMA"/>
    <property type="match status" value="1"/>
</dbReference>
<dbReference type="EMBL" id="JADIMT010000092">
    <property type="protein sequence ID" value="MBO8436858.1"/>
    <property type="molecule type" value="Genomic_DNA"/>
</dbReference>
<dbReference type="AlphaFoldDB" id="A0A9D9E1M4"/>
<feature type="short sequence motif" description="GXGXXG" evidence="4">
    <location>
        <begin position="25"/>
        <end position="30"/>
    </location>
</feature>
<dbReference type="Proteomes" id="UP000823615">
    <property type="component" value="Unassembled WGS sequence"/>
</dbReference>
<feature type="domain" description="PNPLA" evidence="5">
    <location>
        <begin position="21"/>
        <end position="245"/>
    </location>
</feature>
<feature type="active site" description="Nucleophile" evidence="4">
    <location>
        <position position="64"/>
    </location>
</feature>
<dbReference type="PANTHER" id="PTHR24185">
    <property type="entry name" value="CALCIUM-INDEPENDENT PHOSPHOLIPASE A2-GAMMA"/>
    <property type="match status" value="1"/>
</dbReference>
<feature type="short sequence motif" description="GXSXG" evidence="4">
    <location>
        <begin position="62"/>
        <end position="66"/>
    </location>
</feature>
<dbReference type="PROSITE" id="PS51635">
    <property type="entry name" value="PNPLA"/>
    <property type="match status" value="1"/>
</dbReference>
<evidence type="ECO:0000256" key="3">
    <source>
        <dbReference type="ARBA" id="ARBA00023098"/>
    </source>
</evidence>
<keyword evidence="3 4" id="KW-0443">Lipid metabolism</keyword>
<keyword evidence="1 4" id="KW-0378">Hydrolase</keyword>
<protein>
    <submittedName>
        <fullName evidence="6">Patatin-like phospholipase family protein</fullName>
    </submittedName>
</protein>
<evidence type="ECO:0000256" key="4">
    <source>
        <dbReference type="PROSITE-ProRule" id="PRU01161"/>
    </source>
</evidence>
<dbReference type="Gene3D" id="3.40.1090.10">
    <property type="entry name" value="Cytosolic phospholipase A2 catalytic domain"/>
    <property type="match status" value="1"/>
</dbReference>
<evidence type="ECO:0000256" key="1">
    <source>
        <dbReference type="ARBA" id="ARBA00022801"/>
    </source>
</evidence>
<dbReference type="InterPro" id="IPR002641">
    <property type="entry name" value="PNPLA_dom"/>
</dbReference>
<sequence>MSFFFRTKSDKQKQRRRRFILSIDGGGMRGIIAAEIIRRMAEMLKEKGDNRPFYSHFDLIAGTSTGSLIASALSLPAETEMLKKEEGEEIEVIEQYSERKLFRTVNRKYSKGKIILSSNPEAFTSLFIANGPAIFPQKGVSSIIGPVFTDKYSGTSYERFLKKLYGDSLLSDLLVPTLLISYSSENGIIYPIKSWNSNQFTIWEATRASSAAPLYFPPFIKDIDGERISLIDGGVAANNPSLLAYTSARELYPDSDEYHILNLSTGEVKNREHSPQIGGLTGWGGRIIGIFQSAQLEVADLALQAIPGVSYTRIWAPVLEKKIKLDETGKEAINALLRASDKIFEENRSTIEEWVSTLSSADVPDSIKLRKNGELPPPSLEV</sequence>
<comment type="caution">
    <text evidence="6">The sequence shown here is derived from an EMBL/GenBank/DDBJ whole genome shotgun (WGS) entry which is preliminary data.</text>
</comment>
<dbReference type="GO" id="GO:0016020">
    <property type="term" value="C:membrane"/>
    <property type="evidence" value="ECO:0007669"/>
    <property type="project" value="TreeGrafter"/>
</dbReference>
<reference evidence="6" key="2">
    <citation type="journal article" date="2021" name="PeerJ">
        <title>Extensive microbial diversity within the chicken gut microbiome revealed by metagenomics and culture.</title>
        <authorList>
            <person name="Gilroy R."/>
            <person name="Ravi A."/>
            <person name="Getino M."/>
            <person name="Pursley I."/>
            <person name="Horton D.L."/>
            <person name="Alikhan N.F."/>
            <person name="Baker D."/>
            <person name="Gharbi K."/>
            <person name="Hall N."/>
            <person name="Watson M."/>
            <person name="Adriaenssens E.M."/>
            <person name="Foster-Nyarko E."/>
            <person name="Jarju S."/>
            <person name="Secka A."/>
            <person name="Antonio M."/>
            <person name="Oren A."/>
            <person name="Chaudhuri R.R."/>
            <person name="La Ragione R."/>
            <person name="Hildebrand F."/>
            <person name="Pallen M.J."/>
        </authorList>
    </citation>
    <scope>NUCLEOTIDE SEQUENCE</scope>
    <source>
        <strain evidence="6">7293</strain>
    </source>
</reference>
<proteinExistence type="predicted"/>
<dbReference type="GO" id="GO:0004620">
    <property type="term" value="F:phospholipase activity"/>
    <property type="evidence" value="ECO:0007669"/>
    <property type="project" value="TreeGrafter"/>
</dbReference>
<feature type="short sequence motif" description="DGA/G" evidence="4">
    <location>
        <begin position="232"/>
        <end position="234"/>
    </location>
</feature>
<feature type="active site" description="Proton acceptor" evidence="4">
    <location>
        <position position="232"/>
    </location>
</feature>
<evidence type="ECO:0000259" key="5">
    <source>
        <dbReference type="PROSITE" id="PS51635"/>
    </source>
</evidence>
<dbReference type="CDD" id="cd07199">
    <property type="entry name" value="Pat17_PNPLA8_PNPLA9_like"/>
    <property type="match status" value="1"/>
</dbReference>